<dbReference type="PANTHER" id="PTHR30290:SF9">
    <property type="entry name" value="OLIGOPEPTIDE-BINDING PROTEIN APPA"/>
    <property type="match status" value="1"/>
</dbReference>
<keyword evidence="7" id="KW-1185">Reference proteome</keyword>
<evidence type="ECO:0000256" key="4">
    <source>
        <dbReference type="SAM" id="SignalP"/>
    </source>
</evidence>
<dbReference type="InterPro" id="IPR000914">
    <property type="entry name" value="SBP_5_dom"/>
</dbReference>
<comment type="caution">
    <text evidence="6">The sequence shown here is derived from an EMBL/GenBank/DDBJ whole genome shotgun (WGS) entry which is preliminary data.</text>
</comment>
<evidence type="ECO:0000259" key="5">
    <source>
        <dbReference type="Pfam" id="PF00496"/>
    </source>
</evidence>
<dbReference type="Gene3D" id="3.40.190.10">
    <property type="entry name" value="Periplasmic binding protein-like II"/>
    <property type="match status" value="1"/>
</dbReference>
<keyword evidence="3 4" id="KW-0732">Signal</keyword>
<evidence type="ECO:0000256" key="2">
    <source>
        <dbReference type="ARBA" id="ARBA00022448"/>
    </source>
</evidence>
<gene>
    <name evidence="6" type="ORF">FYJ62_01950</name>
</gene>
<dbReference type="GO" id="GO:0042597">
    <property type="term" value="C:periplasmic space"/>
    <property type="evidence" value="ECO:0007669"/>
    <property type="project" value="UniProtKB-ARBA"/>
</dbReference>
<proteinExistence type="inferred from homology"/>
<dbReference type="GO" id="GO:1904680">
    <property type="term" value="F:peptide transmembrane transporter activity"/>
    <property type="evidence" value="ECO:0007669"/>
    <property type="project" value="TreeGrafter"/>
</dbReference>
<dbReference type="PANTHER" id="PTHR30290">
    <property type="entry name" value="PERIPLASMIC BINDING COMPONENT OF ABC TRANSPORTER"/>
    <property type="match status" value="1"/>
</dbReference>
<reference evidence="6 7" key="1">
    <citation type="submission" date="2019-08" db="EMBL/GenBank/DDBJ databases">
        <title>In-depth cultivation of the pig gut microbiome towards novel bacterial diversity and tailored functional studies.</title>
        <authorList>
            <person name="Wylensek D."/>
            <person name="Hitch T.C.A."/>
            <person name="Clavel T."/>
        </authorList>
    </citation>
    <scope>NUCLEOTIDE SEQUENCE [LARGE SCALE GENOMIC DNA]</scope>
    <source>
        <strain evidence="6 7">Bifido-178-WT-2B</strain>
    </source>
</reference>
<dbReference type="EMBL" id="VUMX01000003">
    <property type="protein sequence ID" value="MST86444.1"/>
    <property type="molecule type" value="Genomic_DNA"/>
</dbReference>
<dbReference type="Gene3D" id="3.10.105.10">
    <property type="entry name" value="Dipeptide-binding Protein, Domain 3"/>
    <property type="match status" value="1"/>
</dbReference>
<dbReference type="InterPro" id="IPR030678">
    <property type="entry name" value="Peptide/Ni-bd"/>
</dbReference>
<name>A0A6A8MAT9_9LACO</name>
<dbReference type="PIRSF" id="PIRSF002741">
    <property type="entry name" value="MppA"/>
    <property type="match status" value="1"/>
</dbReference>
<dbReference type="AlphaFoldDB" id="A0A6A8MAT9"/>
<dbReference type="OrthoDB" id="9796817at2"/>
<protein>
    <submittedName>
        <fullName evidence="6">Oligopeptide ABC transporter substrate-binding protein</fullName>
    </submittedName>
</protein>
<feature type="chain" id="PRO_5039524657" evidence="4">
    <location>
        <begin position="21"/>
        <end position="597"/>
    </location>
</feature>
<dbReference type="GO" id="GO:0015833">
    <property type="term" value="P:peptide transport"/>
    <property type="evidence" value="ECO:0007669"/>
    <property type="project" value="TreeGrafter"/>
</dbReference>
<dbReference type="PROSITE" id="PS51257">
    <property type="entry name" value="PROKAR_LIPOPROTEIN"/>
    <property type="match status" value="1"/>
</dbReference>
<dbReference type="RefSeq" id="WP_154547216.1">
    <property type="nucleotide sequence ID" value="NZ_VUMX01000003.1"/>
</dbReference>
<feature type="domain" description="Solute-binding protein family 5" evidence="5">
    <location>
        <begin position="113"/>
        <end position="509"/>
    </location>
</feature>
<evidence type="ECO:0000313" key="7">
    <source>
        <dbReference type="Proteomes" id="UP000438120"/>
    </source>
</evidence>
<keyword evidence="2" id="KW-0813">Transport</keyword>
<dbReference type="GO" id="GO:0043190">
    <property type="term" value="C:ATP-binding cassette (ABC) transporter complex"/>
    <property type="evidence" value="ECO:0007669"/>
    <property type="project" value="InterPro"/>
</dbReference>
<dbReference type="Pfam" id="PF00496">
    <property type="entry name" value="SBP_bac_5"/>
    <property type="match status" value="1"/>
</dbReference>
<dbReference type="InterPro" id="IPR039424">
    <property type="entry name" value="SBP_5"/>
</dbReference>
<accession>A0A6A8MAT9</accession>
<sequence length="597" mass="67733">MKKVKRIACLALISAALILAGCGKSASRQTKTNSNSGAEDAMQFPVATSFAHTKAGGMIHVALETDTPFTGIFSEELADSNTDANLAQFGSESLFDTDNSYNITNSGAATFSLDRSAKTITITVKKGVKWSDGVQVTAKDVEYAYEIIANKKSDSSHYTSSLQNIVGLKEYHDGKSATISGIEMPNGPSGRKVVIHFKEMHPGMLKSGNGYFWESAAPYHYLKGVPFDRLVTCAQIRKKPLYFGPYQVEDISAGQSVTWVRNEYYWRGKPQLKKIIISIISPKSVATAIKRGTYDLIEVVNSQWKQVRNTKKYNFVANIPLEYNYLGFKLGKWDPKTSSVKMNKNSKMANKYLRRAIGYAMNVNQIQRKYTSGLTFRIKTLIPEQFGDYYDSTIKGYYYDQKKANQLLDKAGYKWKKGETYRRDPQGKKFVIHLAAMSGDSSREKIIANYIKKWKQVGLHVKLTSGRLLEFNSFYNMIFDDDPQVDMFIAGWTLNDEPSQNGLYGAGTQYNFERFETAENTKLLQQMDSQAAFNLTYRIKIFKKWQKYMNEQAFVIPLTSSYQIMAVNKRLVNFSTEPAQRNNNHPLWYQVGFKKQN</sequence>
<organism evidence="6 7">
    <name type="scientific">Lactobacillus porci</name>
    <dbReference type="NCBI Taxonomy" id="2012477"/>
    <lineage>
        <taxon>Bacteria</taxon>
        <taxon>Bacillati</taxon>
        <taxon>Bacillota</taxon>
        <taxon>Bacilli</taxon>
        <taxon>Lactobacillales</taxon>
        <taxon>Lactobacillaceae</taxon>
        <taxon>Lactobacillus</taxon>
    </lineage>
</organism>
<evidence type="ECO:0000313" key="6">
    <source>
        <dbReference type="EMBL" id="MST86444.1"/>
    </source>
</evidence>
<dbReference type="SUPFAM" id="SSF53850">
    <property type="entry name" value="Periplasmic binding protein-like II"/>
    <property type="match status" value="1"/>
</dbReference>
<comment type="similarity">
    <text evidence="1">Belongs to the bacterial solute-binding protein 5 family.</text>
</comment>
<dbReference type="CDD" id="cd08510">
    <property type="entry name" value="PBP2_Lactococcal_OppA_like"/>
    <property type="match status" value="1"/>
</dbReference>
<evidence type="ECO:0000256" key="1">
    <source>
        <dbReference type="ARBA" id="ARBA00005695"/>
    </source>
</evidence>
<dbReference type="Proteomes" id="UP000438120">
    <property type="component" value="Unassembled WGS sequence"/>
</dbReference>
<feature type="signal peptide" evidence="4">
    <location>
        <begin position="1"/>
        <end position="20"/>
    </location>
</feature>
<evidence type="ECO:0000256" key="3">
    <source>
        <dbReference type="ARBA" id="ARBA00022729"/>
    </source>
</evidence>